<dbReference type="EMBL" id="MW288233">
    <property type="protein sequence ID" value="QPL15387.1"/>
    <property type="molecule type" value="Viral_cRNA"/>
</dbReference>
<reference evidence="1" key="1">
    <citation type="journal article" date="2019" name="PLoS Pathog.">
        <title>Re-assessing the diversity of negative strand RNA viruses in insects.</title>
        <authorList>
            <person name="Kafer S."/>
            <person name="Paraskevopoulou S."/>
            <person name="Zirkel F."/>
            <person name="Wieseke N."/>
            <person name="Donath A."/>
            <person name="Petersen M."/>
            <person name="Jones T.C."/>
            <person name="Liu S."/>
            <person name="Zhou X."/>
            <person name="Middendorf M."/>
            <person name="Junglen S."/>
            <person name="Misof B."/>
            <person name="Drosten C."/>
        </authorList>
    </citation>
    <scope>NUCLEOTIDE SEQUENCE</scope>
    <source>
        <strain evidence="1">OKIAV211</strain>
    </source>
</reference>
<proteinExistence type="predicted"/>
<name>A0A7T0M3P4_9ORTO</name>
<accession>A0A7T0M3P4</accession>
<organism evidence="1">
    <name type="scientific">Hemipteran orthomyxo-related virus OKIAV211</name>
    <dbReference type="NCBI Taxonomy" id="2792556"/>
    <lineage>
        <taxon>Viruses</taxon>
        <taxon>Riboviria</taxon>
        <taxon>Orthornavirae</taxon>
        <taxon>Negarnaviricota</taxon>
        <taxon>Polyploviricotina</taxon>
        <taxon>Insthoviricetes</taxon>
        <taxon>Articulavirales</taxon>
        <taxon>Orthomyxoviridae</taxon>
    </lineage>
</organism>
<sequence>MGTHSNYLAGQGGSSIAALAGPRIKSTINTIENSADERQGDLCWAAIKEARDVTVEDKLLIALTYKYMFHKRPLDFLNFSSGVNNEGLGDLRKLKSLYKNASSTIDRLNILERVSHQDISSFIVTIMKSDTIKITRDEVVCIFKKVYSGREPSTSSMSMLSLNDDIEEEDTLPFWRKESLKLYNTLNSVLNGICVDEKCKIFVKDLKENQIRLKQLLEASALAKDLDEDVLWSSWLECIAHSFSNPDYIHMKGLNYSLFKNMANRAMAIKESSGV</sequence>
<evidence type="ECO:0000313" key="1">
    <source>
        <dbReference type="EMBL" id="QPL15387.1"/>
    </source>
</evidence>
<protein>
    <submittedName>
        <fullName evidence="1">Matrix protein</fullName>
    </submittedName>
</protein>